<keyword evidence="2" id="KW-1185">Reference proteome</keyword>
<gene>
    <name evidence="1" type="ORF">FHS72_002317</name>
</gene>
<proteinExistence type="predicted"/>
<dbReference type="InterPro" id="IPR009531">
    <property type="entry name" value="DUF1150"/>
</dbReference>
<dbReference type="RefSeq" id="WP_183529197.1">
    <property type="nucleotide sequence ID" value="NZ_JACIJM010000006.1"/>
</dbReference>
<name>A0A7W9BLT8_9RHOB</name>
<protein>
    <recommendedName>
        <fullName evidence="3">DUF1150 family protein</fullName>
    </recommendedName>
</protein>
<dbReference type="Proteomes" id="UP000535415">
    <property type="component" value="Unassembled WGS sequence"/>
</dbReference>
<dbReference type="EMBL" id="JACIJM010000006">
    <property type="protein sequence ID" value="MBB5722687.1"/>
    <property type="molecule type" value="Genomic_DNA"/>
</dbReference>
<evidence type="ECO:0008006" key="3">
    <source>
        <dbReference type="Google" id="ProtNLM"/>
    </source>
</evidence>
<evidence type="ECO:0000313" key="2">
    <source>
        <dbReference type="Proteomes" id="UP000535415"/>
    </source>
</evidence>
<sequence length="74" mass="8131">MNDKYMFAKRDKHIVYLKEVAADDVPDGIDLDDHNQGPVFAIHDADGAQLAVAANRQIAIHLAQANDLVPVTLH</sequence>
<accession>A0A7W9BLT8</accession>
<dbReference type="AlphaFoldDB" id="A0A7W9BLT8"/>
<dbReference type="Pfam" id="PF06620">
    <property type="entry name" value="DUF1150"/>
    <property type="match status" value="1"/>
</dbReference>
<organism evidence="1 2">
    <name type="scientific">Yoonia ponticola</name>
    <dbReference type="NCBI Taxonomy" id="1524255"/>
    <lineage>
        <taxon>Bacteria</taxon>
        <taxon>Pseudomonadati</taxon>
        <taxon>Pseudomonadota</taxon>
        <taxon>Alphaproteobacteria</taxon>
        <taxon>Rhodobacterales</taxon>
        <taxon>Paracoccaceae</taxon>
        <taxon>Yoonia</taxon>
    </lineage>
</organism>
<comment type="caution">
    <text evidence="1">The sequence shown here is derived from an EMBL/GenBank/DDBJ whole genome shotgun (WGS) entry which is preliminary data.</text>
</comment>
<evidence type="ECO:0000313" key="1">
    <source>
        <dbReference type="EMBL" id="MBB5722687.1"/>
    </source>
</evidence>
<reference evidence="1 2" key="1">
    <citation type="submission" date="2020-08" db="EMBL/GenBank/DDBJ databases">
        <title>Genomic Encyclopedia of Type Strains, Phase IV (KMG-IV): sequencing the most valuable type-strain genomes for metagenomic binning, comparative biology and taxonomic classification.</title>
        <authorList>
            <person name="Goeker M."/>
        </authorList>
    </citation>
    <scope>NUCLEOTIDE SEQUENCE [LARGE SCALE GENOMIC DNA]</scope>
    <source>
        <strain evidence="1 2">DSM 101064</strain>
    </source>
</reference>